<dbReference type="EMBL" id="NHNI01000001">
    <property type="protein sequence ID" value="OZY86040.1"/>
    <property type="molecule type" value="Genomic_DNA"/>
</dbReference>
<dbReference type="Proteomes" id="UP000216101">
    <property type="component" value="Unassembled WGS sequence"/>
</dbReference>
<gene>
    <name evidence="1" type="ORF">CBP51_03140</name>
</gene>
<keyword evidence="2" id="KW-1185">Reference proteome</keyword>
<protein>
    <submittedName>
        <fullName evidence="1">Uncharacterized protein</fullName>
    </submittedName>
</protein>
<name>A0A266Q892_9GAMM</name>
<reference evidence="2" key="1">
    <citation type="submission" date="2017-05" db="EMBL/GenBank/DDBJ databases">
        <authorList>
            <person name="Barney B.M."/>
        </authorList>
    </citation>
    <scope>NUCLEOTIDE SEQUENCE [LARGE SCALE GENOMIC DNA]</scope>
    <source>
        <strain evidence="2">PSBB022</strain>
    </source>
</reference>
<comment type="caution">
    <text evidence="1">The sequence shown here is derived from an EMBL/GenBank/DDBJ whole genome shotgun (WGS) entry which is preliminary data.</text>
</comment>
<evidence type="ECO:0000313" key="2">
    <source>
        <dbReference type="Proteomes" id="UP000216101"/>
    </source>
</evidence>
<proteinExistence type="predicted"/>
<sequence>MSSNRFNKIIIIDSIPEGEENTAQNLYSAIALHLQTHSWPLAVEFKRVESANEFLQLFPEWIADVKKNDMYPMLHIECHGNEDGFEFADGSLLDWPELKAPLTSLNEAMCLNLMITVAACVGAAIAKVITMGDRAPFWGIIGPTKSVYPSQLEEPYKAMYLKLIETRSPVAAMEAFQEKAGDLYWRTTAQGLFQKGWLHYKNNYCDAATLEMRASRMHAQAPGLSKEVCLDRLQQHEPAAFERYKRTFFMFDLFPENEERFSVSCV</sequence>
<evidence type="ECO:0000313" key="1">
    <source>
        <dbReference type="EMBL" id="OZY86040.1"/>
    </source>
</evidence>
<accession>A0A266Q892</accession>
<organism evidence="1 2">
    <name type="scientific">Cellvibrio mixtus</name>
    <dbReference type="NCBI Taxonomy" id="39650"/>
    <lineage>
        <taxon>Bacteria</taxon>
        <taxon>Pseudomonadati</taxon>
        <taxon>Pseudomonadota</taxon>
        <taxon>Gammaproteobacteria</taxon>
        <taxon>Cellvibrionales</taxon>
        <taxon>Cellvibrionaceae</taxon>
        <taxon>Cellvibrio</taxon>
    </lineage>
</organism>
<dbReference type="AlphaFoldDB" id="A0A266Q892"/>
<dbReference type="RefSeq" id="WP_094983801.1">
    <property type="nucleotide sequence ID" value="NZ_NHNI01000001.1"/>
</dbReference>